<feature type="transmembrane region" description="Helical" evidence="2">
    <location>
        <begin position="46"/>
        <end position="64"/>
    </location>
</feature>
<sequence>MNSLFALMSSLTVAGTVVVTFIWLAQHLSTAIWPTKWRYVINKMAVGLYLFPVVLIIQWISRMVPFRKINDSSMNESASIVQHAQPGALLSFKPEPLFPELTISTNAAFFVIAIWAIGVVAFAAWQTYCYRRFLKQLANTSTAVPLNSEAVNQLYLIKQALGLKSKVRLAYSSSIQSPILVGLWKPVIYLPMVSTTNVDMSMIIRHELIHLKRKDIWVKAFTLGASALHWFNPLVHILRKDIHTWSELSCDEEVVKGMSHAERLRYGQTLLNVIAGSKNIPVQLGASLSGDGKQLKRRLILMLNVKNLSKKTIFLSITAVFAVAVISTSAAVWASGNTPKVAEDKTANAENHTANSSAEPVPSIAPSETASDNQPAVTEPIPVPSVAPADEASESQAAVTEPALVPFTAPSEAASDVQPAVAEPIPVPSVAPADEASESQPAVAEPIPVPSIAPAEAVVK</sequence>
<evidence type="ECO:0000313" key="5">
    <source>
        <dbReference type="Proteomes" id="UP000183410"/>
    </source>
</evidence>
<dbReference type="PANTHER" id="PTHR34978:SF3">
    <property type="entry name" value="SLR0241 PROTEIN"/>
    <property type="match status" value="1"/>
</dbReference>
<evidence type="ECO:0000313" key="4">
    <source>
        <dbReference type="EMBL" id="SFF47489.1"/>
    </source>
</evidence>
<feature type="domain" description="Peptidase M56" evidence="3">
    <location>
        <begin position="10"/>
        <end position="301"/>
    </location>
</feature>
<name>A0A1I2IZ75_9BACL</name>
<evidence type="ECO:0000256" key="1">
    <source>
        <dbReference type="SAM" id="MobiDB-lite"/>
    </source>
</evidence>
<reference evidence="5" key="1">
    <citation type="submission" date="2016-10" db="EMBL/GenBank/DDBJ databases">
        <authorList>
            <person name="Varghese N."/>
            <person name="Submissions S."/>
        </authorList>
    </citation>
    <scope>NUCLEOTIDE SEQUENCE [LARGE SCALE GENOMIC DNA]</scope>
    <source>
        <strain evidence="5">CGMCC 1.10223</strain>
    </source>
</reference>
<dbReference type="Pfam" id="PF05569">
    <property type="entry name" value="Peptidase_M56"/>
    <property type="match status" value="1"/>
</dbReference>
<protein>
    <submittedName>
        <fullName evidence="4">Signal transducer regulating beta-lactamase production, contains metallopeptidase domain</fullName>
    </submittedName>
</protein>
<dbReference type="PANTHER" id="PTHR34978">
    <property type="entry name" value="POSSIBLE SENSOR-TRANSDUCER PROTEIN BLAR"/>
    <property type="match status" value="1"/>
</dbReference>
<feature type="region of interest" description="Disordered" evidence="1">
    <location>
        <begin position="337"/>
        <end position="460"/>
    </location>
</feature>
<dbReference type="InterPro" id="IPR052173">
    <property type="entry name" value="Beta-lactam_resp_regulator"/>
</dbReference>
<feature type="transmembrane region" description="Helical" evidence="2">
    <location>
        <begin position="107"/>
        <end position="125"/>
    </location>
</feature>
<evidence type="ECO:0000259" key="3">
    <source>
        <dbReference type="Pfam" id="PF05569"/>
    </source>
</evidence>
<accession>A0A1I2IZ75</accession>
<dbReference type="InterPro" id="IPR008756">
    <property type="entry name" value="Peptidase_M56"/>
</dbReference>
<keyword evidence="2" id="KW-0472">Membrane</keyword>
<feature type="transmembrane region" description="Helical" evidence="2">
    <location>
        <begin position="6"/>
        <end position="25"/>
    </location>
</feature>
<organism evidence="4 5">
    <name type="scientific">Paenibacillus algorifonticola</name>
    <dbReference type="NCBI Taxonomy" id="684063"/>
    <lineage>
        <taxon>Bacteria</taxon>
        <taxon>Bacillati</taxon>
        <taxon>Bacillota</taxon>
        <taxon>Bacilli</taxon>
        <taxon>Bacillales</taxon>
        <taxon>Paenibacillaceae</taxon>
        <taxon>Paenibacillus</taxon>
    </lineage>
</organism>
<keyword evidence="2" id="KW-0812">Transmembrane</keyword>
<keyword evidence="2" id="KW-1133">Transmembrane helix</keyword>
<dbReference type="CDD" id="cd07341">
    <property type="entry name" value="M56_BlaR1_MecR1_like"/>
    <property type="match status" value="1"/>
</dbReference>
<dbReference type="EMBL" id="FONN01000047">
    <property type="protein sequence ID" value="SFF47489.1"/>
    <property type="molecule type" value="Genomic_DNA"/>
</dbReference>
<keyword evidence="5" id="KW-1185">Reference proteome</keyword>
<proteinExistence type="predicted"/>
<dbReference type="Proteomes" id="UP000183410">
    <property type="component" value="Unassembled WGS sequence"/>
</dbReference>
<feature type="compositionally biased region" description="Polar residues" evidence="1">
    <location>
        <begin position="348"/>
        <end position="358"/>
    </location>
</feature>
<feature type="transmembrane region" description="Helical" evidence="2">
    <location>
        <begin position="312"/>
        <end position="334"/>
    </location>
</feature>
<gene>
    <name evidence="4" type="ORF">SAMN04487969_14722</name>
</gene>
<dbReference type="AlphaFoldDB" id="A0A1I2IZ75"/>
<evidence type="ECO:0000256" key="2">
    <source>
        <dbReference type="SAM" id="Phobius"/>
    </source>
</evidence>
<feature type="compositionally biased region" description="Polar residues" evidence="1">
    <location>
        <begin position="366"/>
        <end position="376"/>
    </location>
</feature>